<comment type="caution">
    <text evidence="5">The sequence shown here is derived from an EMBL/GenBank/DDBJ whole genome shotgun (WGS) entry which is preliminary data.</text>
</comment>
<dbReference type="PANTHER" id="PTHR28620:SF1">
    <property type="entry name" value="CENP-V_GFA DOMAIN-CONTAINING PROTEIN"/>
    <property type="match status" value="1"/>
</dbReference>
<keyword evidence="2" id="KW-0479">Metal-binding</keyword>
<dbReference type="AlphaFoldDB" id="A0A2M8FA82"/>
<dbReference type="PANTHER" id="PTHR28620">
    <property type="entry name" value="CENTROMERE PROTEIN V"/>
    <property type="match status" value="1"/>
</dbReference>
<comment type="similarity">
    <text evidence="1">Belongs to the Gfa family.</text>
</comment>
<dbReference type="Pfam" id="PF04828">
    <property type="entry name" value="GFA"/>
    <property type="match status" value="1"/>
</dbReference>
<dbReference type="GO" id="GO:0016846">
    <property type="term" value="F:carbon-sulfur lyase activity"/>
    <property type="evidence" value="ECO:0007669"/>
    <property type="project" value="InterPro"/>
</dbReference>
<organism evidence="5 6">
    <name type="scientific">Candidatus Magasanikbacteria bacterium CG_4_9_14_0_2_um_filter_42_11</name>
    <dbReference type="NCBI Taxonomy" id="1974643"/>
    <lineage>
        <taxon>Bacteria</taxon>
        <taxon>Candidatus Magasanikiibacteriota</taxon>
    </lineage>
</organism>
<proteinExistence type="inferred from homology"/>
<evidence type="ECO:0000256" key="2">
    <source>
        <dbReference type="ARBA" id="ARBA00022723"/>
    </source>
</evidence>
<dbReference type="Gene3D" id="2.170.150.70">
    <property type="match status" value="1"/>
</dbReference>
<dbReference type="EMBL" id="PFRH01000063">
    <property type="protein sequence ID" value="PJC52631.1"/>
    <property type="molecule type" value="Genomic_DNA"/>
</dbReference>
<protein>
    <submittedName>
        <fullName evidence="5">GFA family protein</fullName>
    </submittedName>
</protein>
<dbReference type="InterPro" id="IPR052355">
    <property type="entry name" value="CENP-V-like"/>
</dbReference>
<dbReference type="SUPFAM" id="SSF51316">
    <property type="entry name" value="Mss4-like"/>
    <property type="match status" value="1"/>
</dbReference>
<dbReference type="InterPro" id="IPR011057">
    <property type="entry name" value="Mss4-like_sf"/>
</dbReference>
<dbReference type="PROSITE" id="PS51891">
    <property type="entry name" value="CENP_V_GFA"/>
    <property type="match status" value="1"/>
</dbReference>
<sequence length="118" mass="12995">MNEQRHHGSCHCGAVAYDVTMSLDNTITCNCSMCGRAGTILAFVPAEKFTLLSGEDNLTSYTFNKKIIDHLFCNVCGIKPFGRGKDQDGNDTVAVNVRCLEDVDLTKLEPYHYDGKNA</sequence>
<name>A0A2M8FA82_9BACT</name>
<evidence type="ECO:0000313" key="6">
    <source>
        <dbReference type="Proteomes" id="UP000231456"/>
    </source>
</evidence>
<feature type="domain" description="CENP-V/GFA" evidence="4">
    <location>
        <begin position="6"/>
        <end position="114"/>
    </location>
</feature>
<gene>
    <name evidence="5" type="ORF">CO030_01845</name>
</gene>
<dbReference type="GO" id="GO:0046872">
    <property type="term" value="F:metal ion binding"/>
    <property type="evidence" value="ECO:0007669"/>
    <property type="project" value="UniProtKB-KW"/>
</dbReference>
<evidence type="ECO:0000259" key="4">
    <source>
        <dbReference type="PROSITE" id="PS51891"/>
    </source>
</evidence>
<dbReference type="Proteomes" id="UP000231456">
    <property type="component" value="Unassembled WGS sequence"/>
</dbReference>
<accession>A0A2M8FA82</accession>
<dbReference type="InterPro" id="IPR006913">
    <property type="entry name" value="CENP-V/GFA"/>
</dbReference>
<evidence type="ECO:0000256" key="3">
    <source>
        <dbReference type="ARBA" id="ARBA00022833"/>
    </source>
</evidence>
<keyword evidence="3" id="KW-0862">Zinc</keyword>
<evidence type="ECO:0000256" key="1">
    <source>
        <dbReference type="ARBA" id="ARBA00005495"/>
    </source>
</evidence>
<evidence type="ECO:0000313" key="5">
    <source>
        <dbReference type="EMBL" id="PJC52631.1"/>
    </source>
</evidence>
<reference evidence="6" key="1">
    <citation type="submission" date="2017-09" db="EMBL/GenBank/DDBJ databases">
        <title>Depth-based differentiation of microbial function through sediment-hosted aquifers and enrichment of novel symbionts in the deep terrestrial subsurface.</title>
        <authorList>
            <person name="Probst A.J."/>
            <person name="Ladd B."/>
            <person name="Jarett J.K."/>
            <person name="Geller-Mcgrath D.E."/>
            <person name="Sieber C.M.K."/>
            <person name="Emerson J.B."/>
            <person name="Anantharaman K."/>
            <person name="Thomas B.C."/>
            <person name="Malmstrom R."/>
            <person name="Stieglmeier M."/>
            <person name="Klingl A."/>
            <person name="Woyke T."/>
            <person name="Ryan C.M."/>
            <person name="Banfield J.F."/>
        </authorList>
    </citation>
    <scope>NUCLEOTIDE SEQUENCE [LARGE SCALE GENOMIC DNA]</scope>
</reference>